<keyword evidence="5" id="KW-0121">Carboxypeptidase</keyword>
<keyword evidence="6" id="KW-1185">Reference proteome</keyword>
<feature type="chain" id="PRO_5009290690" evidence="3">
    <location>
        <begin position="20"/>
        <end position="423"/>
    </location>
</feature>
<evidence type="ECO:0000313" key="6">
    <source>
        <dbReference type="Proteomes" id="UP000236728"/>
    </source>
</evidence>
<dbReference type="SUPFAM" id="SSF56601">
    <property type="entry name" value="beta-lactamase/transpeptidase-like"/>
    <property type="match status" value="1"/>
</dbReference>
<keyword evidence="5" id="KW-0645">Protease</keyword>
<feature type="domain" description="Beta-lactamase-related" evidence="4">
    <location>
        <begin position="43"/>
        <end position="352"/>
    </location>
</feature>
<evidence type="ECO:0000259" key="4">
    <source>
        <dbReference type="Pfam" id="PF00144"/>
    </source>
</evidence>
<proteinExistence type="inferred from homology"/>
<dbReference type="PANTHER" id="PTHR22935:SF95">
    <property type="entry name" value="BETA-LACTAMASE-LIKE 1-RELATED"/>
    <property type="match status" value="1"/>
</dbReference>
<evidence type="ECO:0000256" key="3">
    <source>
        <dbReference type="SAM" id="SignalP"/>
    </source>
</evidence>
<evidence type="ECO:0000256" key="1">
    <source>
        <dbReference type="ARBA" id="ARBA00038473"/>
    </source>
</evidence>
<dbReference type="Proteomes" id="UP000236728">
    <property type="component" value="Unassembled WGS sequence"/>
</dbReference>
<dbReference type="Pfam" id="PF00144">
    <property type="entry name" value="Beta-lactamase"/>
    <property type="match status" value="1"/>
</dbReference>
<evidence type="ECO:0000313" key="5">
    <source>
        <dbReference type="EMBL" id="SEG24446.1"/>
    </source>
</evidence>
<dbReference type="EMBL" id="FNVA01000003">
    <property type="protein sequence ID" value="SEG24446.1"/>
    <property type="molecule type" value="Genomic_DNA"/>
</dbReference>
<feature type="compositionally biased region" description="Basic residues" evidence="2">
    <location>
        <begin position="414"/>
        <end position="423"/>
    </location>
</feature>
<dbReference type="Gene3D" id="3.40.710.10">
    <property type="entry name" value="DD-peptidase/beta-lactamase superfamily"/>
    <property type="match status" value="1"/>
</dbReference>
<gene>
    <name evidence="5" type="ORF">SAMN05421819_2358</name>
</gene>
<dbReference type="RefSeq" id="WP_103933214.1">
    <property type="nucleotide sequence ID" value="NZ_FNVA01000003.1"/>
</dbReference>
<organism evidence="5 6">
    <name type="scientific">Bryocella elongata</name>
    <dbReference type="NCBI Taxonomy" id="863522"/>
    <lineage>
        <taxon>Bacteria</taxon>
        <taxon>Pseudomonadati</taxon>
        <taxon>Acidobacteriota</taxon>
        <taxon>Terriglobia</taxon>
        <taxon>Terriglobales</taxon>
        <taxon>Acidobacteriaceae</taxon>
        <taxon>Bryocella</taxon>
    </lineage>
</organism>
<keyword evidence="5" id="KW-0378">Hydrolase</keyword>
<reference evidence="5 6" key="1">
    <citation type="submission" date="2016-10" db="EMBL/GenBank/DDBJ databases">
        <authorList>
            <person name="de Groot N.N."/>
        </authorList>
    </citation>
    <scope>NUCLEOTIDE SEQUENCE [LARGE SCALE GENOMIC DNA]</scope>
    <source>
        <strain evidence="5 6">DSM 22489</strain>
    </source>
</reference>
<dbReference type="AlphaFoldDB" id="A0A1H5YM43"/>
<feature type="region of interest" description="Disordered" evidence="2">
    <location>
        <begin position="390"/>
        <end position="423"/>
    </location>
</feature>
<sequence length="423" mass="45419">MRRLLAATASLLLAIHVSAQAPAGAPISRLDSADALGAELFAKSGSTGMVMVVVRGHEVYFRGYGETYPGSGQRPTETSLLRLCSLSKIFATDLLMKLVKDGTVSLSDPLQKYAERGVRVPERDGKPITLESLATHTAGLPREIGPAPRGSAHFTFPDQKLRWAWLPTAHLASAPSTVAQYSNLGFDFLGDALEHAAHEPYPKLFAERITQPLAMKDTGFTPMPEQCSRLLHGTHNEGECTSTVNSEASAGVYSTAADVTHWLQYLMGSNQPAIPMQDLAAQNVYLLPSDLIRQQGLDHSGDVTGIGLGWMHLADGTPSELIQKTGGGAGFTTYIALSHPTGTAIFVAFTDSSTYTHYNVFKGANNLVYQLNGLPLMPEEKIVHVAPARRRVAPRAKTAHRATASAKSATTRPAAKKKPARKN</sequence>
<keyword evidence="3" id="KW-0732">Signal</keyword>
<feature type="signal peptide" evidence="3">
    <location>
        <begin position="1"/>
        <end position="19"/>
    </location>
</feature>
<protein>
    <submittedName>
        <fullName evidence="5">D-alanyl-D-alanine-carboxypeptidase / D-alanyl-D-alanine-endopeptidase</fullName>
    </submittedName>
</protein>
<dbReference type="InterPro" id="IPR001466">
    <property type="entry name" value="Beta-lactam-related"/>
</dbReference>
<accession>A0A1H5YM43</accession>
<evidence type="ECO:0000256" key="2">
    <source>
        <dbReference type="SAM" id="MobiDB-lite"/>
    </source>
</evidence>
<dbReference type="GO" id="GO:0004180">
    <property type="term" value="F:carboxypeptidase activity"/>
    <property type="evidence" value="ECO:0007669"/>
    <property type="project" value="UniProtKB-KW"/>
</dbReference>
<dbReference type="NCBIfam" id="NF007943">
    <property type="entry name" value="PRK10662.1"/>
    <property type="match status" value="1"/>
</dbReference>
<dbReference type="InterPro" id="IPR051478">
    <property type="entry name" value="Beta-lactamase-like_AB/R"/>
</dbReference>
<name>A0A1H5YM43_9BACT</name>
<dbReference type="OrthoDB" id="119951at2"/>
<dbReference type="PANTHER" id="PTHR22935">
    <property type="entry name" value="PENICILLIN-BINDING PROTEIN"/>
    <property type="match status" value="1"/>
</dbReference>
<feature type="compositionally biased region" description="Low complexity" evidence="2">
    <location>
        <begin position="401"/>
        <end position="413"/>
    </location>
</feature>
<feature type="compositionally biased region" description="Basic residues" evidence="2">
    <location>
        <begin position="390"/>
        <end position="400"/>
    </location>
</feature>
<dbReference type="InterPro" id="IPR012338">
    <property type="entry name" value="Beta-lactam/transpept-like"/>
</dbReference>
<comment type="similarity">
    <text evidence="1">Belongs to the beta-lactamase family.</text>
</comment>